<dbReference type="RefSeq" id="WP_014376838.1">
    <property type="nucleotide sequence ID" value="NC_016943.1"/>
</dbReference>
<evidence type="ECO:0000313" key="7">
    <source>
        <dbReference type="Proteomes" id="UP000007517"/>
    </source>
</evidence>
<evidence type="ECO:0000259" key="5">
    <source>
        <dbReference type="PROSITE" id="PS50893"/>
    </source>
</evidence>
<feature type="compositionally biased region" description="Basic and acidic residues" evidence="4">
    <location>
        <begin position="1"/>
        <end position="11"/>
    </location>
</feature>
<dbReference type="SUPFAM" id="SSF52540">
    <property type="entry name" value="P-loop containing nucleoside triphosphate hydrolases"/>
    <property type="match status" value="1"/>
</dbReference>
<evidence type="ECO:0000256" key="3">
    <source>
        <dbReference type="ARBA" id="ARBA00022840"/>
    </source>
</evidence>
<dbReference type="InterPro" id="IPR050166">
    <property type="entry name" value="ABC_transporter_ATP-bind"/>
</dbReference>
<dbReference type="GO" id="GO:0016887">
    <property type="term" value="F:ATP hydrolysis activity"/>
    <property type="evidence" value="ECO:0007669"/>
    <property type="project" value="InterPro"/>
</dbReference>
<keyword evidence="2" id="KW-0547">Nucleotide-binding</keyword>
<feature type="region of interest" description="Disordered" evidence="4">
    <location>
        <begin position="1"/>
        <end position="22"/>
    </location>
</feature>
<dbReference type="GO" id="GO:0005524">
    <property type="term" value="F:ATP binding"/>
    <property type="evidence" value="ECO:0007669"/>
    <property type="project" value="UniProtKB-KW"/>
</dbReference>
<keyword evidence="7" id="KW-1185">Reference proteome</keyword>
<evidence type="ECO:0000256" key="2">
    <source>
        <dbReference type="ARBA" id="ARBA00022741"/>
    </source>
</evidence>
<name>H6RP99_BLASD</name>
<dbReference type="Proteomes" id="UP000007517">
    <property type="component" value="Chromosome"/>
</dbReference>
<dbReference type="EMBL" id="FO117623">
    <property type="protein sequence ID" value="CCG03958.1"/>
    <property type="molecule type" value="Genomic_DNA"/>
</dbReference>
<proteinExistence type="predicted"/>
<protein>
    <submittedName>
        <fullName evidence="6">Putative ABC-type multidrug transport system, ATPase component</fullName>
    </submittedName>
</protein>
<dbReference type="PANTHER" id="PTHR42788:SF13">
    <property type="entry name" value="ALIPHATIC SULFONATES IMPORT ATP-BINDING PROTEIN SSUB"/>
    <property type="match status" value="1"/>
</dbReference>
<reference evidence="6 7" key="1">
    <citation type="journal article" date="2012" name="J. Bacteriol.">
        <title>Genome Sequence of Blastococcus saxobsidens DD2, a Stone-Inhabiting Bacterium.</title>
        <authorList>
            <person name="Chouaia B."/>
            <person name="Crotti E."/>
            <person name="Brusetti L."/>
            <person name="Daffonchio D."/>
            <person name="Essoussi I."/>
            <person name="Nouioui I."/>
            <person name="Sbissi I."/>
            <person name="Ghodhbane-Gtari F."/>
            <person name="Gtari M."/>
            <person name="Vacherie B."/>
            <person name="Barbe V."/>
            <person name="Medigue C."/>
            <person name="Gury J."/>
            <person name="Pujic P."/>
            <person name="Normand P."/>
        </authorList>
    </citation>
    <scope>NUCLEOTIDE SEQUENCE [LARGE SCALE GENOMIC DNA]</scope>
    <source>
        <strain evidence="6 7">DD2</strain>
    </source>
</reference>
<reference evidence="7" key="2">
    <citation type="submission" date="2012-02" db="EMBL/GenBank/DDBJ databases">
        <title>Complete genome sequence of Blastococcus saxobsidens strain DD2.</title>
        <authorList>
            <person name="Genoscope."/>
        </authorList>
    </citation>
    <scope>NUCLEOTIDE SEQUENCE [LARGE SCALE GENOMIC DNA]</scope>
    <source>
        <strain evidence="7">DD2</strain>
    </source>
</reference>
<dbReference type="InterPro" id="IPR027417">
    <property type="entry name" value="P-loop_NTPase"/>
</dbReference>
<sequence length="220" mass="21951">MLGRPGVEDGWRSPAGPSPATAAPVLRLTRASRVHGGSPVWAPLDLALAAGTLTVVTGPNGAGKSTLLRLAAGLTRPSTGGRECAGRALYVRGGGGLRSAQTVLGAVSVTAGLAGRREAATAAVQLLGLQALAHRRVGTLSAGERVRAALAAAVACRPALLCLDEPTAALDSHGMQALVTVLDTIRADGGTVLVATHQPDALLAAADGHLVVGDGRVVLR</sequence>
<dbReference type="PROSITE" id="PS50893">
    <property type="entry name" value="ABC_TRANSPORTER_2"/>
    <property type="match status" value="1"/>
</dbReference>
<gene>
    <name evidence="6" type="ordered locus">BLASA_3087</name>
</gene>
<dbReference type="Gene3D" id="3.40.50.300">
    <property type="entry name" value="P-loop containing nucleotide triphosphate hydrolases"/>
    <property type="match status" value="1"/>
</dbReference>
<organism evidence="6 7">
    <name type="scientific">Blastococcus saxobsidens (strain DD2)</name>
    <dbReference type="NCBI Taxonomy" id="1146883"/>
    <lineage>
        <taxon>Bacteria</taxon>
        <taxon>Bacillati</taxon>
        <taxon>Actinomycetota</taxon>
        <taxon>Actinomycetes</taxon>
        <taxon>Geodermatophilales</taxon>
        <taxon>Geodermatophilaceae</taxon>
        <taxon>Blastococcus</taxon>
    </lineage>
</organism>
<dbReference type="SMART" id="SM00382">
    <property type="entry name" value="AAA"/>
    <property type="match status" value="1"/>
</dbReference>
<dbReference type="AlphaFoldDB" id="H6RP99"/>
<feature type="domain" description="ABC transporter" evidence="5">
    <location>
        <begin position="26"/>
        <end position="219"/>
    </location>
</feature>
<dbReference type="eggNOG" id="COG1122">
    <property type="taxonomic scope" value="Bacteria"/>
</dbReference>
<dbReference type="Pfam" id="PF00005">
    <property type="entry name" value="ABC_tran"/>
    <property type="match status" value="1"/>
</dbReference>
<dbReference type="InterPro" id="IPR017871">
    <property type="entry name" value="ABC_transporter-like_CS"/>
</dbReference>
<feature type="compositionally biased region" description="Low complexity" evidence="4">
    <location>
        <begin position="13"/>
        <end position="22"/>
    </location>
</feature>
<keyword evidence="3" id="KW-0067">ATP-binding</keyword>
<evidence type="ECO:0000256" key="4">
    <source>
        <dbReference type="SAM" id="MobiDB-lite"/>
    </source>
</evidence>
<dbReference type="HOGENOM" id="CLU_000604_1_11_11"/>
<dbReference type="InterPro" id="IPR003593">
    <property type="entry name" value="AAA+_ATPase"/>
</dbReference>
<evidence type="ECO:0000256" key="1">
    <source>
        <dbReference type="ARBA" id="ARBA00022448"/>
    </source>
</evidence>
<dbReference type="KEGG" id="bsd:BLASA_3087"/>
<dbReference type="InterPro" id="IPR003439">
    <property type="entry name" value="ABC_transporter-like_ATP-bd"/>
</dbReference>
<dbReference type="PROSITE" id="PS00211">
    <property type="entry name" value="ABC_TRANSPORTER_1"/>
    <property type="match status" value="1"/>
</dbReference>
<keyword evidence="1" id="KW-0813">Transport</keyword>
<accession>H6RP99</accession>
<dbReference type="PANTHER" id="PTHR42788">
    <property type="entry name" value="TAURINE IMPORT ATP-BINDING PROTEIN-RELATED"/>
    <property type="match status" value="1"/>
</dbReference>
<dbReference type="STRING" id="1146883.BLASA_3087"/>
<evidence type="ECO:0000313" key="6">
    <source>
        <dbReference type="EMBL" id="CCG03958.1"/>
    </source>
</evidence>